<keyword evidence="5" id="KW-0411">Iron-sulfur</keyword>
<name>A0A4D6HTX1_9EURY</name>
<dbReference type="InterPro" id="IPR050572">
    <property type="entry name" value="Fe-S_Ferredoxin"/>
</dbReference>
<dbReference type="PANTHER" id="PTHR43687:SF4">
    <property type="entry name" value="BLR5484 PROTEIN"/>
    <property type="match status" value="1"/>
</dbReference>
<evidence type="ECO:0000256" key="3">
    <source>
        <dbReference type="ARBA" id="ARBA00023002"/>
    </source>
</evidence>
<evidence type="ECO:0000256" key="5">
    <source>
        <dbReference type="ARBA" id="ARBA00023014"/>
    </source>
</evidence>
<dbReference type="Proteomes" id="UP000296822">
    <property type="component" value="Plasmid unnamed1"/>
</dbReference>
<feature type="domain" description="4Fe-4S ferredoxin-type" evidence="6">
    <location>
        <begin position="599"/>
        <end position="628"/>
    </location>
</feature>
<dbReference type="GO" id="GO:0051539">
    <property type="term" value="F:4 iron, 4 sulfur cluster binding"/>
    <property type="evidence" value="ECO:0007669"/>
    <property type="project" value="UniProtKB-KW"/>
</dbReference>
<feature type="domain" description="4Fe-4S ferredoxin-type" evidence="6">
    <location>
        <begin position="331"/>
        <end position="360"/>
    </location>
</feature>
<dbReference type="GO" id="GO:0046872">
    <property type="term" value="F:metal ion binding"/>
    <property type="evidence" value="ECO:0007669"/>
    <property type="project" value="UniProtKB-KW"/>
</dbReference>
<dbReference type="PANTHER" id="PTHR43687">
    <property type="entry name" value="ADENYLYLSULFATE REDUCTASE, BETA SUBUNIT"/>
    <property type="match status" value="1"/>
</dbReference>
<dbReference type="Pfam" id="PF00037">
    <property type="entry name" value="Fer4"/>
    <property type="match status" value="1"/>
</dbReference>
<evidence type="ECO:0000256" key="1">
    <source>
        <dbReference type="ARBA" id="ARBA00022485"/>
    </source>
</evidence>
<dbReference type="RefSeq" id="WP_006067058.1">
    <property type="nucleotide sequence ID" value="NZ_CP031306.1"/>
</dbReference>
<keyword evidence="3" id="KW-0560">Oxidoreductase</keyword>
<gene>
    <name evidence="7" type="ORF">DV706_18860</name>
</gene>
<dbReference type="GO" id="GO:0016491">
    <property type="term" value="F:oxidoreductase activity"/>
    <property type="evidence" value="ECO:0007669"/>
    <property type="project" value="UniProtKB-KW"/>
</dbReference>
<dbReference type="InterPro" id="IPR003813">
    <property type="entry name" value="MvhD/FlpD"/>
</dbReference>
<dbReference type="KEGG" id="nbg:DV706_18860"/>
<evidence type="ECO:0000313" key="8">
    <source>
        <dbReference type="Proteomes" id="UP000296822"/>
    </source>
</evidence>
<dbReference type="Pfam" id="PF02662">
    <property type="entry name" value="FlpD"/>
    <property type="match status" value="1"/>
</dbReference>
<evidence type="ECO:0000256" key="2">
    <source>
        <dbReference type="ARBA" id="ARBA00022723"/>
    </source>
</evidence>
<dbReference type="EMBL" id="CP031306">
    <property type="protein sequence ID" value="QCC56558.1"/>
    <property type="molecule type" value="Genomic_DNA"/>
</dbReference>
<dbReference type="PROSITE" id="PS51379">
    <property type="entry name" value="4FE4S_FER_2"/>
    <property type="match status" value="3"/>
</dbReference>
<protein>
    <submittedName>
        <fullName evidence="7">Hydrogenase iron-sulfur subunit</fullName>
    </submittedName>
</protein>
<dbReference type="Gene3D" id="3.30.70.20">
    <property type="match status" value="2"/>
</dbReference>
<evidence type="ECO:0000259" key="6">
    <source>
        <dbReference type="PROSITE" id="PS51379"/>
    </source>
</evidence>
<evidence type="ECO:0000256" key="4">
    <source>
        <dbReference type="ARBA" id="ARBA00023004"/>
    </source>
</evidence>
<geneLocation type="plasmid" evidence="7">
    <name>unnamed1</name>
</geneLocation>
<dbReference type="PROSITE" id="PS00198">
    <property type="entry name" value="4FE4S_FER_1"/>
    <property type="match status" value="2"/>
</dbReference>
<keyword evidence="4" id="KW-0408">Iron</keyword>
<sequence>MSNSGEIGAFVCSCADTCDIDLDTARERVEDVAMAASSDLLCEKETVGDICSVVEDRDLEELILTCPAAAGQERLERIERETGATVHFVDQREGAGWVHDKDAATEKTARLVNAARAGLDVESEPASVGGNVGRSVAVVGDAQLAAAMPESADVTLVADGQEFDDVGTDLSDVRLERGRVLDVSGSLGNIEITLEARVTEDCIDCMECVRAGPDDAVTRTPVDVDPDAPGGEWVDVCPTDAIDLDGGKRTVSFDQVVFPDGEDDAPGGTTGYHTDADLGTIAAVSDLLEPDRPSYLDLEMDVCASGDSGQEGCRACYDACPHEAVSKPAPHEVSFDLSACQNCGACTSSCPTGAVELADRSNERLAREVEALLDEEPSGGLLDWSSTTAIDPQVIAFVCSERAETALSRYGQLAASGREDVSYPPILPVRVNCTDTVGQAHVLHALAAGADGVTIVGCGCDCAHSGPDPKSELVERLNAATTDLGLGERVAFLAPEPDAPHAFADELSAFVDDLTETSIPADEHDASGTALGADNELPAYGNRVWTLESIRAILEHVDPERKTIRGLENFGTMSVSEACGLTPTCENLCPTGAIRRDEGNLEFSHERCVDCGLCETGCPESAITMDTGLDLGLLPEYTDGDAWTTVHEEELFECRSCGAVVASVSTVEDLKAQLPDGQMDTVEGHMAEYCSNCKGDLVFNS</sequence>
<accession>A0A4D6HTX1</accession>
<proteinExistence type="predicted"/>
<dbReference type="InterPro" id="IPR017900">
    <property type="entry name" value="4Fe4S_Fe_S_CS"/>
</dbReference>
<keyword evidence="1" id="KW-0004">4Fe-4S</keyword>
<dbReference type="SUPFAM" id="SSF54862">
    <property type="entry name" value="4Fe-4S ferredoxins"/>
    <property type="match status" value="3"/>
</dbReference>
<feature type="domain" description="4Fe-4S ferredoxin-type" evidence="6">
    <location>
        <begin position="194"/>
        <end position="222"/>
    </location>
</feature>
<dbReference type="Pfam" id="PF12838">
    <property type="entry name" value="Fer4_7"/>
    <property type="match status" value="1"/>
</dbReference>
<keyword evidence="2" id="KW-0479">Metal-binding</keyword>
<dbReference type="AlphaFoldDB" id="A0A4D6HTX1"/>
<dbReference type="InterPro" id="IPR017896">
    <property type="entry name" value="4Fe4S_Fe-S-bd"/>
</dbReference>
<keyword evidence="7" id="KW-0614">Plasmid</keyword>
<evidence type="ECO:0000313" key="7">
    <source>
        <dbReference type="EMBL" id="QCC56558.1"/>
    </source>
</evidence>
<reference evidence="7 8" key="1">
    <citation type="journal article" date="2019" name="Nat. Commun.">
        <title>A new type of DNA phosphorothioation-based antiviral system in archaea.</title>
        <authorList>
            <person name="Xiong L."/>
            <person name="Liu S."/>
            <person name="Chen S."/>
            <person name="Xiao Y."/>
            <person name="Zhu B."/>
            <person name="Gao Y."/>
            <person name="Zhang Y."/>
            <person name="Chen B."/>
            <person name="Luo J."/>
            <person name="Deng Z."/>
            <person name="Chen X."/>
            <person name="Wang L."/>
            <person name="Chen S."/>
        </authorList>
    </citation>
    <scope>NUCLEOTIDE SEQUENCE [LARGE SCALE GENOMIC DNA]</scope>
    <source>
        <strain evidence="7 8">JCM 10635</strain>
        <plasmid evidence="7 8">unnamed1</plasmid>
    </source>
</reference>
<dbReference type="GeneID" id="39853341"/>
<organism evidence="7 8">
    <name type="scientific">Natronorubrum bangense</name>
    <dbReference type="NCBI Taxonomy" id="61858"/>
    <lineage>
        <taxon>Archaea</taxon>
        <taxon>Methanobacteriati</taxon>
        <taxon>Methanobacteriota</taxon>
        <taxon>Stenosarchaea group</taxon>
        <taxon>Halobacteria</taxon>
        <taxon>Halobacteriales</taxon>
        <taxon>Natrialbaceae</taxon>
        <taxon>Natronorubrum</taxon>
    </lineage>
</organism>